<dbReference type="OrthoDB" id="5176350at2"/>
<dbReference type="CDD" id="cd01561">
    <property type="entry name" value="CBS_like"/>
    <property type="match status" value="1"/>
</dbReference>
<dbReference type="RefSeq" id="WP_130292629.1">
    <property type="nucleotide sequence ID" value="NZ_SHKL01000001.1"/>
</dbReference>
<dbReference type="GO" id="GO:1901605">
    <property type="term" value="P:alpha-amino acid metabolic process"/>
    <property type="evidence" value="ECO:0007669"/>
    <property type="project" value="UniProtKB-ARBA"/>
</dbReference>
<protein>
    <submittedName>
        <fullName evidence="4">Cysteine synthase A</fullName>
    </submittedName>
</protein>
<dbReference type="Proteomes" id="UP000291591">
    <property type="component" value="Unassembled WGS sequence"/>
</dbReference>
<dbReference type="InterPro" id="IPR001926">
    <property type="entry name" value="TrpB-like_PALP"/>
</dbReference>
<accession>A0A4Q7V585</accession>
<dbReference type="EMBL" id="SHKL01000001">
    <property type="protein sequence ID" value="RZT88654.1"/>
    <property type="molecule type" value="Genomic_DNA"/>
</dbReference>
<keyword evidence="2" id="KW-0663">Pyridoxal phosphate</keyword>
<evidence type="ECO:0000313" key="4">
    <source>
        <dbReference type="EMBL" id="RZT88654.1"/>
    </source>
</evidence>
<sequence length="318" mass="34039">MLISRAEDFHTDDLYVDLEPLLGAPLALKHEGFNFAGSIKLKPAQEMVDSAEERGLLSPGSTIVESSSGNLGVALAVVAAGRGYRFVCVTDVRCNEVMRRQMSALGAEVHVVRDPDPVTGLVGARTRRVRELCRSEGYLWLNQYDNPANRAAHERTTGPEIAKYWPDLEVLVVGVGTSGTAMGCAAYFRETRPETRIVAVDAVGSSLFGGPASPRFIPGLGNAIRPAILDESLVDDVVLVPEAETVRMCRRLAGAGFLLGGSSGTVVSGALRWAREHGWPDRTAVAVAPDTGVPYLDTVYDDDWVGEVYGRAGGEVTP</sequence>
<evidence type="ECO:0000259" key="3">
    <source>
        <dbReference type="Pfam" id="PF00291"/>
    </source>
</evidence>
<keyword evidence="5" id="KW-1185">Reference proteome</keyword>
<feature type="domain" description="Tryptophan synthase beta chain-like PALP" evidence="3">
    <location>
        <begin position="18"/>
        <end position="289"/>
    </location>
</feature>
<comment type="caution">
    <text evidence="4">The sequence shown here is derived from an EMBL/GenBank/DDBJ whole genome shotgun (WGS) entry which is preliminary data.</text>
</comment>
<name>A0A4Q7V585_PSEST</name>
<dbReference type="SUPFAM" id="SSF53686">
    <property type="entry name" value="Tryptophan synthase beta subunit-like PLP-dependent enzymes"/>
    <property type="match status" value="1"/>
</dbReference>
<evidence type="ECO:0000313" key="5">
    <source>
        <dbReference type="Proteomes" id="UP000291591"/>
    </source>
</evidence>
<reference evidence="4 5" key="1">
    <citation type="submission" date="2019-02" db="EMBL/GenBank/DDBJ databases">
        <title>Sequencing the genomes of 1000 actinobacteria strains.</title>
        <authorList>
            <person name="Klenk H.-P."/>
        </authorList>
    </citation>
    <scope>NUCLEOTIDE SEQUENCE [LARGE SCALE GENOMIC DNA]</scope>
    <source>
        <strain evidence="4 5">DSM 45779</strain>
    </source>
</reference>
<proteinExistence type="predicted"/>
<evidence type="ECO:0000256" key="2">
    <source>
        <dbReference type="ARBA" id="ARBA00022898"/>
    </source>
</evidence>
<gene>
    <name evidence="4" type="ORF">EV383_5598</name>
</gene>
<dbReference type="Pfam" id="PF00291">
    <property type="entry name" value="PALP"/>
    <property type="match status" value="1"/>
</dbReference>
<dbReference type="InterPro" id="IPR050214">
    <property type="entry name" value="Cys_Synth/Cystath_Beta-Synth"/>
</dbReference>
<dbReference type="InterPro" id="IPR036052">
    <property type="entry name" value="TrpB-like_PALP_sf"/>
</dbReference>
<comment type="cofactor">
    <cofactor evidence="1">
        <name>pyridoxal 5'-phosphate</name>
        <dbReference type="ChEBI" id="CHEBI:597326"/>
    </cofactor>
</comment>
<dbReference type="Gene3D" id="3.40.50.1100">
    <property type="match status" value="2"/>
</dbReference>
<dbReference type="PANTHER" id="PTHR10314">
    <property type="entry name" value="CYSTATHIONINE BETA-SYNTHASE"/>
    <property type="match status" value="1"/>
</dbReference>
<dbReference type="AlphaFoldDB" id="A0A4Q7V585"/>
<evidence type="ECO:0000256" key="1">
    <source>
        <dbReference type="ARBA" id="ARBA00001933"/>
    </source>
</evidence>
<organism evidence="4 5">
    <name type="scientific">Pseudonocardia sediminis</name>
    <dbReference type="NCBI Taxonomy" id="1397368"/>
    <lineage>
        <taxon>Bacteria</taxon>
        <taxon>Bacillati</taxon>
        <taxon>Actinomycetota</taxon>
        <taxon>Actinomycetes</taxon>
        <taxon>Pseudonocardiales</taxon>
        <taxon>Pseudonocardiaceae</taxon>
        <taxon>Pseudonocardia</taxon>
    </lineage>
</organism>